<evidence type="ECO:0000313" key="13">
    <source>
        <dbReference type="Proteomes" id="UP000615026"/>
    </source>
</evidence>
<evidence type="ECO:0000259" key="11">
    <source>
        <dbReference type="Pfam" id="PF01370"/>
    </source>
</evidence>
<dbReference type="Proteomes" id="UP000615026">
    <property type="component" value="Unassembled WGS sequence"/>
</dbReference>
<dbReference type="Gene3D" id="3.90.25.10">
    <property type="entry name" value="UDP-galactose 4-epimerase, domain 1"/>
    <property type="match status" value="1"/>
</dbReference>
<dbReference type="GO" id="GO:0033499">
    <property type="term" value="P:galactose catabolic process via UDP-galactose, Leloir pathway"/>
    <property type="evidence" value="ECO:0007669"/>
    <property type="project" value="TreeGrafter"/>
</dbReference>
<dbReference type="RefSeq" id="WP_193992263.1">
    <property type="nucleotide sequence ID" value="NZ_JADEXP010000044.1"/>
</dbReference>
<dbReference type="Pfam" id="PF01370">
    <property type="entry name" value="Epimerase"/>
    <property type="match status" value="1"/>
</dbReference>
<dbReference type="GO" id="GO:0003978">
    <property type="term" value="F:UDP-glucose 4-epimerase activity"/>
    <property type="evidence" value="ECO:0007669"/>
    <property type="project" value="UniProtKB-UniRule"/>
</dbReference>
<dbReference type="AlphaFoldDB" id="A0A928WZU5"/>
<evidence type="ECO:0000256" key="9">
    <source>
        <dbReference type="ARBA" id="ARBA00023277"/>
    </source>
</evidence>
<keyword evidence="9 10" id="KW-0119">Carbohydrate metabolism</keyword>
<dbReference type="NCBIfam" id="TIGR01179">
    <property type="entry name" value="galE"/>
    <property type="match status" value="1"/>
</dbReference>
<dbReference type="Gene3D" id="3.40.50.720">
    <property type="entry name" value="NAD(P)-binding Rossmann-like Domain"/>
    <property type="match status" value="1"/>
</dbReference>
<protein>
    <recommendedName>
        <fullName evidence="6 10">UDP-glucose 4-epimerase</fullName>
        <ecNumber evidence="5 10">5.1.3.2</ecNumber>
    </recommendedName>
</protein>
<keyword evidence="8 10" id="KW-0413">Isomerase</keyword>
<dbReference type="PANTHER" id="PTHR43725">
    <property type="entry name" value="UDP-GLUCOSE 4-EPIMERASE"/>
    <property type="match status" value="1"/>
</dbReference>
<organism evidence="12 13">
    <name type="scientific">Leptolyngbya cf. ectocarpi LEGE 11479</name>
    <dbReference type="NCBI Taxonomy" id="1828722"/>
    <lineage>
        <taxon>Bacteria</taxon>
        <taxon>Bacillati</taxon>
        <taxon>Cyanobacteriota</taxon>
        <taxon>Cyanophyceae</taxon>
        <taxon>Leptolyngbyales</taxon>
        <taxon>Leptolyngbyaceae</taxon>
        <taxon>Leptolyngbya group</taxon>
        <taxon>Leptolyngbya</taxon>
    </lineage>
</organism>
<sequence>MMFSEPTILVTGGAGYIGSHVVKVLQHQGYHVLILDNLVYGHRNVIEQVLQAELIVGDICDRTLLDAIFATRNIVGVMHFAAYAYVGESVKDPVKYYRNNVAGTVNLLEAMIAANVKRFVFSSTCATYGIPATVPITETIVQTPINPYGASKLMVERILQDFDQAYGLKSVCFRYFNAAGADPDGQLGEDHTPETHLIPLVLQTALGHRDSISIFGTDYATPDGTCVRDYIHVMDLAQAHILGLEHLLNGGSSEVFNLGNNHGFSVRQVIETAKQVTQLPINVIEAERRPGDPPVLVGSHEKAKAMLGWQPQFSDLNDILTHAWQWHQKHHGYYRRPVKTIQSAVHRQQEHVLVGR</sequence>
<dbReference type="CDD" id="cd05247">
    <property type="entry name" value="UDP_G4E_1_SDR_e"/>
    <property type="match status" value="1"/>
</dbReference>
<evidence type="ECO:0000256" key="5">
    <source>
        <dbReference type="ARBA" id="ARBA00013189"/>
    </source>
</evidence>
<evidence type="ECO:0000256" key="1">
    <source>
        <dbReference type="ARBA" id="ARBA00000083"/>
    </source>
</evidence>
<evidence type="ECO:0000256" key="3">
    <source>
        <dbReference type="ARBA" id="ARBA00004947"/>
    </source>
</evidence>
<dbReference type="EC" id="5.1.3.2" evidence="5 10"/>
<dbReference type="InterPro" id="IPR036291">
    <property type="entry name" value="NAD(P)-bd_dom_sf"/>
</dbReference>
<evidence type="ECO:0000256" key="8">
    <source>
        <dbReference type="ARBA" id="ARBA00023235"/>
    </source>
</evidence>
<comment type="cofactor">
    <cofactor evidence="2 10">
        <name>NAD(+)</name>
        <dbReference type="ChEBI" id="CHEBI:57540"/>
    </cofactor>
</comment>
<evidence type="ECO:0000313" key="12">
    <source>
        <dbReference type="EMBL" id="MBE9066480.1"/>
    </source>
</evidence>
<dbReference type="InterPro" id="IPR001509">
    <property type="entry name" value="Epimerase_deHydtase"/>
</dbReference>
<evidence type="ECO:0000256" key="4">
    <source>
        <dbReference type="ARBA" id="ARBA00007637"/>
    </source>
</evidence>
<comment type="caution">
    <text evidence="12">The sequence shown here is derived from an EMBL/GenBank/DDBJ whole genome shotgun (WGS) entry which is preliminary data.</text>
</comment>
<comment type="subunit">
    <text evidence="10">Homodimer.</text>
</comment>
<evidence type="ECO:0000256" key="7">
    <source>
        <dbReference type="ARBA" id="ARBA00023027"/>
    </source>
</evidence>
<proteinExistence type="inferred from homology"/>
<comment type="pathway">
    <text evidence="3 10">Carbohydrate metabolism; galactose metabolism.</text>
</comment>
<dbReference type="EMBL" id="JADEXP010000044">
    <property type="protein sequence ID" value="MBE9066480.1"/>
    <property type="molecule type" value="Genomic_DNA"/>
</dbReference>
<evidence type="ECO:0000256" key="10">
    <source>
        <dbReference type="RuleBase" id="RU366046"/>
    </source>
</evidence>
<reference evidence="12" key="1">
    <citation type="submission" date="2020-10" db="EMBL/GenBank/DDBJ databases">
        <authorList>
            <person name="Castelo-Branco R."/>
            <person name="Eusebio N."/>
            <person name="Adriana R."/>
            <person name="Vieira A."/>
            <person name="Brugerolle De Fraissinette N."/>
            <person name="Rezende De Castro R."/>
            <person name="Schneider M.P."/>
            <person name="Vasconcelos V."/>
            <person name="Leao P.N."/>
        </authorList>
    </citation>
    <scope>NUCLEOTIDE SEQUENCE</scope>
    <source>
        <strain evidence="12">LEGE 11479</strain>
    </source>
</reference>
<gene>
    <name evidence="12" type="primary">galE</name>
    <name evidence="12" type="ORF">IQ260_07425</name>
</gene>
<dbReference type="PANTHER" id="PTHR43725:SF53">
    <property type="entry name" value="UDP-ARABINOSE 4-EPIMERASE 1"/>
    <property type="match status" value="1"/>
</dbReference>
<keyword evidence="7 10" id="KW-0520">NAD</keyword>
<dbReference type="SUPFAM" id="SSF51735">
    <property type="entry name" value="NAD(P)-binding Rossmann-fold domains"/>
    <property type="match status" value="1"/>
</dbReference>
<keyword evidence="13" id="KW-1185">Reference proteome</keyword>
<evidence type="ECO:0000256" key="6">
    <source>
        <dbReference type="ARBA" id="ARBA00018569"/>
    </source>
</evidence>
<feature type="domain" description="NAD-dependent epimerase/dehydratase" evidence="11">
    <location>
        <begin position="8"/>
        <end position="259"/>
    </location>
</feature>
<comment type="catalytic activity">
    <reaction evidence="1 10">
        <text>UDP-alpha-D-glucose = UDP-alpha-D-galactose</text>
        <dbReference type="Rhea" id="RHEA:22168"/>
        <dbReference type="ChEBI" id="CHEBI:58885"/>
        <dbReference type="ChEBI" id="CHEBI:66914"/>
        <dbReference type="EC" id="5.1.3.2"/>
    </reaction>
</comment>
<dbReference type="InterPro" id="IPR005886">
    <property type="entry name" value="UDP_G4E"/>
</dbReference>
<comment type="similarity">
    <text evidence="4 10">Belongs to the NAD(P)-dependent epimerase/dehydratase family.</text>
</comment>
<accession>A0A928WZU5</accession>
<name>A0A928WZU5_LEPEC</name>
<evidence type="ECO:0000256" key="2">
    <source>
        <dbReference type="ARBA" id="ARBA00001911"/>
    </source>
</evidence>